<dbReference type="InterPro" id="IPR014710">
    <property type="entry name" value="RmlC-like_jellyroll"/>
</dbReference>
<keyword evidence="11" id="KW-1185">Reference proteome</keyword>
<proteinExistence type="predicted"/>
<dbReference type="PANTHER" id="PTHR45709:SF2">
    <property type="entry name" value="LARGE SUBUNIT GTPASE 1 HOMOLOG"/>
    <property type="match status" value="1"/>
</dbReference>
<dbReference type="SMART" id="SM00220">
    <property type="entry name" value="S_TKc"/>
    <property type="match status" value="1"/>
</dbReference>
<dbReference type="EMBL" id="CAXAMN010021995">
    <property type="protein sequence ID" value="CAK9065266.1"/>
    <property type="molecule type" value="Genomic_DNA"/>
</dbReference>
<dbReference type="InterPro" id="IPR027417">
    <property type="entry name" value="P-loop_NTPase"/>
</dbReference>
<evidence type="ECO:0000256" key="5">
    <source>
        <dbReference type="PROSITE-ProRule" id="PRU10141"/>
    </source>
</evidence>
<dbReference type="PROSITE" id="PS51762">
    <property type="entry name" value="GH16_2"/>
    <property type="match status" value="1"/>
</dbReference>
<dbReference type="Gene3D" id="2.60.120.10">
    <property type="entry name" value="Jelly Rolls"/>
    <property type="match status" value="1"/>
</dbReference>
<dbReference type="InterPro" id="IPR011009">
    <property type="entry name" value="Kinase-like_dom_sf"/>
</dbReference>
<dbReference type="Pfam" id="PF00069">
    <property type="entry name" value="Pkinase"/>
    <property type="match status" value="1"/>
</dbReference>
<dbReference type="Gene3D" id="3.30.200.20">
    <property type="entry name" value="Phosphorylase Kinase, domain 1"/>
    <property type="match status" value="1"/>
</dbReference>
<dbReference type="PROSITE" id="PS50042">
    <property type="entry name" value="CNMP_BINDING_3"/>
    <property type="match status" value="1"/>
</dbReference>
<protein>
    <submittedName>
        <fullName evidence="10">Uncharacterized protein</fullName>
    </submittedName>
</protein>
<dbReference type="InterPro" id="IPR006073">
    <property type="entry name" value="GTP-bd"/>
</dbReference>
<reference evidence="10 11" key="1">
    <citation type="submission" date="2024-02" db="EMBL/GenBank/DDBJ databases">
        <authorList>
            <person name="Chen Y."/>
            <person name="Shah S."/>
            <person name="Dougan E. K."/>
            <person name="Thang M."/>
            <person name="Chan C."/>
        </authorList>
    </citation>
    <scope>NUCLEOTIDE SEQUENCE [LARGE SCALE GENOMIC DNA]</scope>
</reference>
<evidence type="ECO:0000256" key="4">
    <source>
        <dbReference type="ARBA" id="ARBA00023134"/>
    </source>
</evidence>
<feature type="domain" description="GH16" evidence="9">
    <location>
        <begin position="134"/>
        <end position="392"/>
    </location>
</feature>
<feature type="region of interest" description="Disordered" evidence="6">
    <location>
        <begin position="1056"/>
        <end position="1088"/>
    </location>
</feature>
<feature type="compositionally biased region" description="Acidic residues" evidence="6">
    <location>
        <begin position="1649"/>
        <end position="1658"/>
    </location>
</feature>
<feature type="region of interest" description="Disordered" evidence="6">
    <location>
        <begin position="1636"/>
        <end position="1678"/>
    </location>
</feature>
<evidence type="ECO:0000313" key="10">
    <source>
        <dbReference type="EMBL" id="CAK9065266.1"/>
    </source>
</evidence>
<name>A0ABP0NNS7_9DINO</name>
<evidence type="ECO:0000259" key="7">
    <source>
        <dbReference type="PROSITE" id="PS50042"/>
    </source>
</evidence>
<dbReference type="InterPro" id="IPR000757">
    <property type="entry name" value="Beta-glucanase-like"/>
</dbReference>
<dbReference type="Gene3D" id="2.30.42.10">
    <property type="match status" value="1"/>
</dbReference>
<dbReference type="Proteomes" id="UP001642484">
    <property type="component" value="Unassembled WGS sequence"/>
</dbReference>
<evidence type="ECO:0000256" key="6">
    <source>
        <dbReference type="SAM" id="MobiDB-lite"/>
    </source>
</evidence>
<gene>
    <name evidence="10" type="ORF">CCMP2556_LOCUS32095</name>
</gene>
<feature type="region of interest" description="Disordered" evidence="6">
    <location>
        <begin position="1388"/>
        <end position="1442"/>
    </location>
</feature>
<feature type="region of interest" description="Disordered" evidence="6">
    <location>
        <begin position="1004"/>
        <end position="1044"/>
    </location>
</feature>
<feature type="compositionally biased region" description="Low complexity" evidence="6">
    <location>
        <begin position="1402"/>
        <end position="1413"/>
    </location>
</feature>
<dbReference type="InterPro" id="IPR000595">
    <property type="entry name" value="cNMP-bd_dom"/>
</dbReference>
<evidence type="ECO:0000313" key="11">
    <source>
        <dbReference type="Proteomes" id="UP001642484"/>
    </source>
</evidence>
<dbReference type="Pfam" id="PF01926">
    <property type="entry name" value="MMR_HSR1"/>
    <property type="match status" value="1"/>
</dbReference>
<dbReference type="Gene3D" id="3.40.50.300">
    <property type="entry name" value="P-loop containing nucleotide triphosphate hydrolases"/>
    <property type="match status" value="1"/>
</dbReference>
<dbReference type="InterPro" id="IPR043358">
    <property type="entry name" value="GNL1-like"/>
</dbReference>
<feature type="domain" description="PDZ" evidence="8">
    <location>
        <begin position="1097"/>
        <end position="1163"/>
    </location>
</feature>
<feature type="compositionally biased region" description="Basic and acidic residues" evidence="6">
    <location>
        <begin position="1004"/>
        <end position="1025"/>
    </location>
</feature>
<dbReference type="InterPro" id="IPR018488">
    <property type="entry name" value="cNMP-bd_CS"/>
</dbReference>
<keyword evidence="1" id="KW-0963">Cytoplasm</keyword>
<evidence type="ECO:0000256" key="2">
    <source>
        <dbReference type="ARBA" id="ARBA00022741"/>
    </source>
</evidence>
<keyword evidence="4" id="KW-0342">GTP-binding</keyword>
<dbReference type="SUPFAM" id="SSF50156">
    <property type="entry name" value="PDZ domain-like"/>
    <property type="match status" value="1"/>
</dbReference>
<dbReference type="Gene3D" id="2.60.120.200">
    <property type="match status" value="1"/>
</dbReference>
<keyword evidence="3" id="KW-0378">Hydrolase</keyword>
<dbReference type="PROSITE" id="PS00107">
    <property type="entry name" value="PROTEIN_KINASE_ATP"/>
    <property type="match status" value="1"/>
</dbReference>
<dbReference type="PROSITE" id="PS50106">
    <property type="entry name" value="PDZ"/>
    <property type="match status" value="1"/>
</dbReference>
<dbReference type="PROSITE" id="PS00889">
    <property type="entry name" value="CNMP_BINDING_2"/>
    <property type="match status" value="1"/>
</dbReference>
<evidence type="ECO:0000259" key="9">
    <source>
        <dbReference type="PROSITE" id="PS51762"/>
    </source>
</evidence>
<dbReference type="InterPro" id="IPR013320">
    <property type="entry name" value="ConA-like_dom_sf"/>
</dbReference>
<dbReference type="CDD" id="cd01857">
    <property type="entry name" value="HSR1_MMR1"/>
    <property type="match status" value="1"/>
</dbReference>
<evidence type="ECO:0000256" key="3">
    <source>
        <dbReference type="ARBA" id="ARBA00022801"/>
    </source>
</evidence>
<dbReference type="InterPro" id="IPR036034">
    <property type="entry name" value="PDZ_sf"/>
</dbReference>
<evidence type="ECO:0000259" key="8">
    <source>
        <dbReference type="PROSITE" id="PS50106"/>
    </source>
</evidence>
<sequence length="1716" mass="190325">MSFTEGELIFEQGAWRDSRCDSLSLECGRSLEIVLAGAGRSRACDKLLALSAFADGIDDGVQSGHKRNLQVSVIKDGKEETRLTANTDTASHFGERALLNNEPRAATIKVTSTLAKTLRLDRESGPELSIGRIVQSTGRPYEPVSDPEQPSVVAPACLVTRPGIFIGVDNRSVVAPGARGRMSVRLESTARYNDGLFIISLEHAPTGCGSWPAFWMFGEDADHVWPEWGEFDIMEWIHEEEEVSTTLHTKENCTQEHLYPGWHMKGKWNKGKWNTNNAHDCYVHADGQWTNQGCSQRGLHGSVGPSFNAAGGGTYAAEWDPVAGHMRVWVWHSGQEPADVKSKMPNPMLWGQPDFYFALSDNCHPLHFKNMKLVFDITFCGDLAGPATFKQHCGKKKRGKKQRKYKDCVAFVRDEYEEFYDTYWSVQALDVYRRTDISSSPELAGVQTDLRQCRSEHTTKLQKRIQEPQLIQAALRPRVTHPELQELESILFMKDAELRELYASLKARDVDGLLALDQHGPHSPRPMLLCLEFVEADLIRRKDLKPVGMLGCGGFGSVELVEYQLTGETYALKAELQRFELARSILHRSSLYFLLEAALGGELYATYNKKGFFGKENFARFYTAGVVMAFEHLHGKKILYRDLKPERPCDILGLASTFLLMYPCRRAALEQEPALLVEPCRARSPGSMALAGLPEDLIYKIRTAKPKPKAKPPSHSELDSENTDRQLLARLASLAPLIHASTVAAKSLQQLADGFHRSTRSIGADAVFLRQLQDNDPPMAAASKGMIDSFGSFGELFSELSARIRTDLISPMEAVQNNLKEACMDERIQIKELEQQESVCAQAVREVARRKEKASAELQAVASAEGKRSWFRSSQSARLEELAAMQTAVVEDLASKIDQEAAVKRKKEQCVGRFKAALKEVDQSCLGHLQKLSEEFRVMWIETGQRLANIAVGKEWKDVSPDHRPVRSYLPPHRTVPVPDADQAAGAMDRLAATDLTTNRIELELDRKESKARGEKAEKVDKTLETPKGSSGKLSRQSSQGSQELQIYAASPHHLAPAVPADPAAPGRAAPESENVSAADETEKVMPVQSPEVFPASVTLQFGEHVRKLGFEVLWETERPSVGTVNPSGEAEKLGICSGSVLLEINGAPTLGRARDELMPLLKLRPLELRVLHPFYKGFDWNAFETMRRKRDGQQAGYNASGVAESQAKKSVLEQSSLDDFIAKEVIYKSSLDPAETREKEIAARKVVVPIPWRPSWKEAANGDELAAAEGQAFLSWRRGLAKMEEEDGMILTPYERNLEFWRQLWRCVERSDVLVQILDARDPEFYRCKDLERYIEQFAGKRHLLLLNKEPDFLSTHQREMWASYLADLGVEAIFFSALRELHRQQRAAPAPSEAEEAGEAAEAASEAASEPGSEDSEATPSEASGPSGPSKRLPPHGSLEDDRDVVDCAKLMAELQSRLRGRKGVVGFVGYPNVGKSSVINALFGAKKVSMSRTPGKTKHLQTLELADSNITLCDCPGLVFPSIVATRAHLVINGTVPLDELKDFIAPVSLIVQKIGAEVILKRYGVSAAEVKDGVIRRGVGETSDELAHQVLCGLATHRHHFLRVGVPDETWAARRVLRDYCTGQLLHCELPEGAGQQEAPKDSIEEGSDSDFSDLDNFLDNGSTTGQKMTKRKMRHLQKQMAKGGVIAPQALEKDRKAKYVGKNIRGKTVLG</sequence>
<dbReference type="InterPro" id="IPR000719">
    <property type="entry name" value="Prot_kinase_dom"/>
</dbReference>
<comment type="caution">
    <text evidence="10">The sequence shown here is derived from an EMBL/GenBank/DDBJ whole genome shotgun (WGS) entry which is preliminary data.</text>
</comment>
<feature type="compositionally biased region" description="Low complexity" evidence="6">
    <location>
        <begin position="1056"/>
        <end position="1070"/>
    </location>
</feature>
<dbReference type="SUPFAM" id="SSF49899">
    <property type="entry name" value="Concanavalin A-like lectins/glucanases"/>
    <property type="match status" value="1"/>
</dbReference>
<feature type="compositionally biased region" description="Polar residues" evidence="6">
    <location>
        <begin position="1028"/>
        <end position="1044"/>
    </location>
</feature>
<accession>A0ABP0NNS7</accession>
<organism evidence="10 11">
    <name type="scientific">Durusdinium trenchii</name>
    <dbReference type="NCBI Taxonomy" id="1381693"/>
    <lineage>
        <taxon>Eukaryota</taxon>
        <taxon>Sar</taxon>
        <taxon>Alveolata</taxon>
        <taxon>Dinophyceae</taxon>
        <taxon>Suessiales</taxon>
        <taxon>Symbiodiniaceae</taxon>
        <taxon>Durusdinium</taxon>
    </lineage>
</organism>
<keyword evidence="2 5" id="KW-0547">Nucleotide-binding</keyword>
<feature type="domain" description="Cyclic nucleotide-binding" evidence="7">
    <location>
        <begin position="70"/>
        <end position="124"/>
    </location>
</feature>
<dbReference type="Pfam" id="PF26113">
    <property type="entry name" value="GH16_XgeA"/>
    <property type="match status" value="1"/>
</dbReference>
<dbReference type="PANTHER" id="PTHR45709">
    <property type="entry name" value="LARGE SUBUNIT GTPASE 1 HOMOLOG-RELATED"/>
    <property type="match status" value="1"/>
</dbReference>
<dbReference type="SUPFAM" id="SSF52540">
    <property type="entry name" value="P-loop containing nucleoside triphosphate hydrolases"/>
    <property type="match status" value="1"/>
</dbReference>
<keyword evidence="5" id="KW-0067">ATP-binding</keyword>
<dbReference type="Gene3D" id="1.10.510.10">
    <property type="entry name" value="Transferase(Phosphotransferase) domain 1"/>
    <property type="match status" value="1"/>
</dbReference>
<dbReference type="InterPro" id="IPR017441">
    <property type="entry name" value="Protein_kinase_ATP_BS"/>
</dbReference>
<evidence type="ECO:0000256" key="1">
    <source>
        <dbReference type="ARBA" id="ARBA00022490"/>
    </source>
</evidence>
<dbReference type="InterPro" id="IPR001478">
    <property type="entry name" value="PDZ"/>
</dbReference>
<dbReference type="SUPFAM" id="SSF56112">
    <property type="entry name" value="Protein kinase-like (PK-like)"/>
    <property type="match status" value="1"/>
</dbReference>
<feature type="binding site" evidence="5">
    <location>
        <position position="573"/>
    </location>
    <ligand>
        <name>ATP</name>
        <dbReference type="ChEBI" id="CHEBI:30616"/>
    </ligand>
</feature>